<dbReference type="EMBL" id="JAFMYW010000001">
    <property type="protein sequence ID" value="MBO0947354.1"/>
    <property type="molecule type" value="Genomic_DNA"/>
</dbReference>
<evidence type="ECO:0000313" key="2">
    <source>
        <dbReference type="EMBL" id="MBO0947354.1"/>
    </source>
</evidence>
<dbReference type="RefSeq" id="WP_207327269.1">
    <property type="nucleotide sequence ID" value="NZ_JAFMYW010000001.1"/>
</dbReference>
<comment type="caution">
    <text evidence="2">The sequence shown here is derived from an EMBL/GenBank/DDBJ whole genome shotgun (WGS) entry which is preliminary data.</text>
</comment>
<reference evidence="2 3" key="1">
    <citation type="submission" date="2021-03" db="EMBL/GenBank/DDBJ databases">
        <title>Fibrella sp. HMF5405 genome sequencing and assembly.</title>
        <authorList>
            <person name="Kang H."/>
            <person name="Kim H."/>
            <person name="Bae S."/>
            <person name="Joh K."/>
        </authorList>
    </citation>
    <scope>NUCLEOTIDE SEQUENCE [LARGE SCALE GENOMIC DNA]</scope>
    <source>
        <strain evidence="2 3">HMF5405</strain>
    </source>
</reference>
<sequence>MSHLAMQLQFDDITLNVRPHAVHEWALTSAEVAVGYGVSAETIRYHKSTHSEELIEGKHFVSVRNPNAVRNQADTYWTKRGVVRLGFFIKSDRAKRFRDWAEDLVLKVTETLPPAPHYLPQTMPEALRMLAAEIEAKEQVELQLKAAKPKIEQYDRTMNAEGTFTIAQVAQQIGTGQNRLFAFLRAQRIVFYQREHNRPYQQYVDLGWFLVRQKSFDRGGVDTAYPQLFVTSKGLEAIRKKWDMLAASTLVQSPAASLTSTVL</sequence>
<keyword evidence="3" id="KW-1185">Reference proteome</keyword>
<dbReference type="Pfam" id="PF03374">
    <property type="entry name" value="ANT"/>
    <property type="match status" value="1"/>
</dbReference>
<proteinExistence type="predicted"/>
<dbReference type="InterPro" id="IPR005039">
    <property type="entry name" value="Ant_C"/>
</dbReference>
<gene>
    <name evidence="2" type="ORF">J2I46_02085</name>
</gene>
<name>A0ABS3JDK8_9BACT</name>
<organism evidence="2 3">
    <name type="scientific">Fibrella forsythiae</name>
    <dbReference type="NCBI Taxonomy" id="2817061"/>
    <lineage>
        <taxon>Bacteria</taxon>
        <taxon>Pseudomonadati</taxon>
        <taxon>Bacteroidota</taxon>
        <taxon>Cytophagia</taxon>
        <taxon>Cytophagales</taxon>
        <taxon>Spirosomataceae</taxon>
        <taxon>Fibrella</taxon>
    </lineage>
</organism>
<dbReference type="Proteomes" id="UP000664628">
    <property type="component" value="Unassembled WGS sequence"/>
</dbReference>
<accession>A0ABS3JDK8</accession>
<protein>
    <submittedName>
        <fullName evidence="2">Phage antirepressor KilAC domain-containing protein</fullName>
    </submittedName>
</protein>
<evidence type="ECO:0000313" key="3">
    <source>
        <dbReference type="Proteomes" id="UP000664628"/>
    </source>
</evidence>
<evidence type="ECO:0000259" key="1">
    <source>
        <dbReference type="Pfam" id="PF03374"/>
    </source>
</evidence>
<feature type="domain" description="Antirepressor protein C-terminal" evidence="1">
    <location>
        <begin position="141"/>
        <end position="242"/>
    </location>
</feature>